<dbReference type="NCBIfam" id="NF002073">
    <property type="entry name" value="PRK00913.1-2"/>
    <property type="match status" value="1"/>
</dbReference>
<gene>
    <name evidence="8" type="primary">pepA</name>
    <name evidence="10" type="ORF">EV379_1606</name>
</gene>
<dbReference type="PROSITE" id="PS00631">
    <property type="entry name" value="CYTOSOL_AP"/>
    <property type="match status" value="1"/>
</dbReference>
<comment type="similarity">
    <text evidence="3 8">Belongs to the peptidase M17 family.</text>
</comment>
<keyword evidence="8" id="KW-0479">Metal-binding</keyword>
<evidence type="ECO:0000259" key="9">
    <source>
        <dbReference type="PROSITE" id="PS00631"/>
    </source>
</evidence>
<evidence type="ECO:0000256" key="4">
    <source>
        <dbReference type="ARBA" id="ARBA00022438"/>
    </source>
</evidence>
<keyword evidence="8" id="KW-0464">Manganese</keyword>
<dbReference type="Gene3D" id="3.40.630.10">
    <property type="entry name" value="Zn peptidases"/>
    <property type="match status" value="1"/>
</dbReference>
<evidence type="ECO:0000256" key="2">
    <source>
        <dbReference type="ARBA" id="ARBA00000967"/>
    </source>
</evidence>
<sequence>MTFSSLAVSSAPATSSEADVLLLAAVTVDGAAFMRAPAEFVELDEQLAALGFTGASEQLVRIPASVGSARSIAIVGLGKTVSTESLRSATASAVRRLLGVDSVAVAIPVADAAEAAAVLEGATIGSYSYTEYRHSTLERTKTPAEQITVHLEQHAPVAEPVDEDEVDDAPVPLELDADALLARATAVGEAFALVKDLVNAPPSDLFPASLADRAVAAAAELPVELEIWDEHELAADGFGGILGVGQGSSRPPRLVKVSYTPADAEKHLALVGKGITFDTGGISLKPGASMVGMKYDMTGAATVLAVTLAAAQLALPVRVTAWLCLAENMPSGTATRPNDVLRIRGGQTVEVLNTDAEGRLVLADGLVAASEEQPDAIVDVATLTGAQIVALGSRYTAVMGDDSLLARVLQAAESADEKVWPMPLPEELRASIDSDVADIANAKIGNPAGGMLLAGVFLQEFIGKRADGETLIPWAHLDIAGPSHNEGAAYGATGAGPTGVTIRTLLKLAEELARP</sequence>
<dbReference type="Pfam" id="PF00883">
    <property type="entry name" value="Peptidase_M17"/>
    <property type="match status" value="1"/>
</dbReference>
<comment type="subcellular location">
    <subcellularLocation>
        <location evidence="8">Cytoplasm</location>
    </subcellularLocation>
</comment>
<keyword evidence="6 8" id="KW-0378">Hydrolase</keyword>
<dbReference type="RefSeq" id="WP_130505658.1">
    <property type="nucleotide sequence ID" value="NZ_SHLC01000001.1"/>
</dbReference>
<comment type="caution">
    <text evidence="10">The sequence shown here is derived from an EMBL/GenBank/DDBJ whole genome shotgun (WGS) entry which is preliminary data.</text>
</comment>
<dbReference type="EC" id="3.4.11.10" evidence="8"/>
<evidence type="ECO:0000256" key="1">
    <source>
        <dbReference type="ARBA" id="ARBA00000135"/>
    </source>
</evidence>
<dbReference type="InterPro" id="IPR008283">
    <property type="entry name" value="Peptidase_M17_N"/>
</dbReference>
<dbReference type="InterPro" id="IPR023042">
    <property type="entry name" value="Peptidase_M17_leu_NH2_pept"/>
</dbReference>
<protein>
    <recommendedName>
        <fullName evidence="8">Probable cytosol aminopeptidase</fullName>
        <ecNumber evidence="8">3.4.11.1</ecNumber>
    </recommendedName>
    <alternativeName>
        <fullName evidence="8">Leucine aminopeptidase</fullName>
        <shortName evidence="8">LAP</shortName>
        <ecNumber evidence="8">3.4.11.10</ecNumber>
    </alternativeName>
    <alternativeName>
        <fullName evidence="8">Leucyl aminopeptidase</fullName>
    </alternativeName>
</protein>
<dbReference type="InterPro" id="IPR000819">
    <property type="entry name" value="Peptidase_M17_C"/>
</dbReference>
<dbReference type="OrthoDB" id="9809354at2"/>
<reference evidence="10 11" key="1">
    <citation type="submission" date="2019-02" db="EMBL/GenBank/DDBJ databases">
        <title>Sequencing the genomes of 1000 actinobacteria strains.</title>
        <authorList>
            <person name="Klenk H.-P."/>
        </authorList>
    </citation>
    <scope>NUCLEOTIDE SEQUENCE [LARGE SCALE GENOMIC DNA]</scope>
    <source>
        <strain evidence="10 11">DSM 18319</strain>
    </source>
</reference>
<dbReference type="GO" id="GO:0006508">
    <property type="term" value="P:proteolysis"/>
    <property type="evidence" value="ECO:0007669"/>
    <property type="project" value="UniProtKB-KW"/>
</dbReference>
<dbReference type="EMBL" id="SHLC01000001">
    <property type="protein sequence ID" value="RZU65279.1"/>
    <property type="molecule type" value="Genomic_DNA"/>
</dbReference>
<feature type="binding site" evidence="8">
    <location>
        <position position="357"/>
    </location>
    <ligand>
        <name>Mn(2+)</name>
        <dbReference type="ChEBI" id="CHEBI:29035"/>
        <label>2</label>
    </ligand>
</feature>
<dbReference type="PRINTS" id="PR00481">
    <property type="entry name" value="LAMNOPPTDASE"/>
</dbReference>
<feature type="binding site" evidence="8">
    <location>
        <position position="296"/>
    </location>
    <ligand>
        <name>Mn(2+)</name>
        <dbReference type="ChEBI" id="CHEBI:29035"/>
        <label>2</label>
    </ligand>
</feature>
<dbReference type="Gene3D" id="3.40.220.10">
    <property type="entry name" value="Leucine Aminopeptidase, subunit E, domain 1"/>
    <property type="match status" value="1"/>
</dbReference>
<dbReference type="InterPro" id="IPR011356">
    <property type="entry name" value="Leucine_aapep/pepB"/>
</dbReference>
<evidence type="ECO:0000256" key="3">
    <source>
        <dbReference type="ARBA" id="ARBA00009528"/>
    </source>
</evidence>
<name>A0A4Q8AMW5_9MICO</name>
<feature type="active site" evidence="8">
    <location>
        <position position="285"/>
    </location>
</feature>
<comment type="function">
    <text evidence="7 8">Presumably involved in the processing and regular turnover of intracellular proteins. Catalyzes the removal of unsubstituted N-terminal amino acids from various peptides.</text>
</comment>
<proteinExistence type="inferred from homology"/>
<comment type="catalytic activity">
    <reaction evidence="2 8">
        <text>Release of an N-terminal amino acid, preferentially leucine, but not glutamic or aspartic acids.</text>
        <dbReference type="EC" id="3.4.11.10"/>
    </reaction>
</comment>
<evidence type="ECO:0000256" key="8">
    <source>
        <dbReference type="HAMAP-Rule" id="MF_00181"/>
    </source>
</evidence>
<accession>A0A4Q8AMW5</accession>
<evidence type="ECO:0000256" key="5">
    <source>
        <dbReference type="ARBA" id="ARBA00022670"/>
    </source>
</evidence>
<feature type="active site" evidence="8">
    <location>
        <position position="359"/>
    </location>
</feature>
<dbReference type="SUPFAM" id="SSF52949">
    <property type="entry name" value="Macro domain-like"/>
    <property type="match status" value="1"/>
</dbReference>
<comment type="cofactor">
    <cofactor evidence="8">
        <name>Mn(2+)</name>
        <dbReference type="ChEBI" id="CHEBI:29035"/>
    </cofactor>
    <text evidence="8">Binds 2 manganese ions per subunit.</text>
</comment>
<dbReference type="GO" id="GO:0070006">
    <property type="term" value="F:metalloaminopeptidase activity"/>
    <property type="evidence" value="ECO:0007669"/>
    <property type="project" value="InterPro"/>
</dbReference>
<feature type="binding site" evidence="8">
    <location>
        <position position="278"/>
    </location>
    <ligand>
        <name>Mn(2+)</name>
        <dbReference type="ChEBI" id="CHEBI:29035"/>
        <label>1</label>
    </ligand>
</feature>
<dbReference type="PANTHER" id="PTHR11963:SF23">
    <property type="entry name" value="CYTOSOL AMINOPEPTIDASE"/>
    <property type="match status" value="1"/>
</dbReference>
<dbReference type="HAMAP" id="MF_00181">
    <property type="entry name" value="Cytosol_peptidase_M17"/>
    <property type="match status" value="1"/>
</dbReference>
<dbReference type="GO" id="GO:0030145">
    <property type="term" value="F:manganese ion binding"/>
    <property type="evidence" value="ECO:0007669"/>
    <property type="project" value="UniProtKB-UniRule"/>
</dbReference>
<dbReference type="CDD" id="cd00433">
    <property type="entry name" value="Peptidase_M17"/>
    <property type="match status" value="1"/>
</dbReference>
<keyword evidence="8" id="KW-0963">Cytoplasm</keyword>
<feature type="domain" description="Cytosol aminopeptidase" evidence="9">
    <location>
        <begin position="353"/>
        <end position="360"/>
    </location>
</feature>
<feature type="binding site" evidence="8">
    <location>
        <position position="273"/>
    </location>
    <ligand>
        <name>Mn(2+)</name>
        <dbReference type="ChEBI" id="CHEBI:29035"/>
        <label>2</label>
    </ligand>
</feature>
<feature type="binding site" evidence="8">
    <location>
        <position position="278"/>
    </location>
    <ligand>
        <name>Mn(2+)</name>
        <dbReference type="ChEBI" id="CHEBI:29035"/>
        <label>2</label>
    </ligand>
</feature>
<dbReference type="GO" id="GO:0005737">
    <property type="term" value="C:cytoplasm"/>
    <property type="evidence" value="ECO:0007669"/>
    <property type="project" value="UniProtKB-SubCell"/>
</dbReference>
<dbReference type="InterPro" id="IPR043472">
    <property type="entry name" value="Macro_dom-like"/>
</dbReference>
<dbReference type="Pfam" id="PF02789">
    <property type="entry name" value="Peptidase_M17_N"/>
    <property type="match status" value="1"/>
</dbReference>
<comment type="catalytic activity">
    <reaction evidence="1 8">
        <text>Release of an N-terminal amino acid, Xaa-|-Yaa-, in which Xaa is preferably Leu, but may be other amino acids including Pro although not Arg or Lys, and Yaa may be Pro. Amino acid amides and methyl esters are also readily hydrolyzed, but rates on arylamides are exceedingly low.</text>
        <dbReference type="EC" id="3.4.11.1"/>
    </reaction>
</comment>
<organism evidence="10 11">
    <name type="scientific">Microterricola gilva</name>
    <dbReference type="NCBI Taxonomy" id="393267"/>
    <lineage>
        <taxon>Bacteria</taxon>
        <taxon>Bacillati</taxon>
        <taxon>Actinomycetota</taxon>
        <taxon>Actinomycetes</taxon>
        <taxon>Micrococcales</taxon>
        <taxon>Microbacteriaceae</taxon>
        <taxon>Microterricola</taxon>
    </lineage>
</organism>
<dbReference type="AlphaFoldDB" id="A0A4Q8AMW5"/>
<keyword evidence="4 8" id="KW-0031">Aminopeptidase</keyword>
<dbReference type="Proteomes" id="UP000291483">
    <property type="component" value="Unassembled WGS sequence"/>
</dbReference>
<evidence type="ECO:0000256" key="7">
    <source>
        <dbReference type="ARBA" id="ARBA00049972"/>
    </source>
</evidence>
<evidence type="ECO:0000313" key="10">
    <source>
        <dbReference type="EMBL" id="RZU65279.1"/>
    </source>
</evidence>
<evidence type="ECO:0000313" key="11">
    <source>
        <dbReference type="Proteomes" id="UP000291483"/>
    </source>
</evidence>
<dbReference type="EC" id="3.4.11.1" evidence="8"/>
<feature type="binding site" evidence="8">
    <location>
        <position position="357"/>
    </location>
    <ligand>
        <name>Mn(2+)</name>
        <dbReference type="ChEBI" id="CHEBI:29035"/>
        <label>1</label>
    </ligand>
</feature>
<keyword evidence="5 8" id="KW-0645">Protease</keyword>
<evidence type="ECO:0000256" key="6">
    <source>
        <dbReference type="ARBA" id="ARBA00022801"/>
    </source>
</evidence>
<feature type="binding site" evidence="8">
    <location>
        <position position="355"/>
    </location>
    <ligand>
        <name>Mn(2+)</name>
        <dbReference type="ChEBI" id="CHEBI:29035"/>
        <label>1</label>
    </ligand>
</feature>
<dbReference type="PANTHER" id="PTHR11963">
    <property type="entry name" value="LEUCINE AMINOPEPTIDASE-RELATED"/>
    <property type="match status" value="1"/>
</dbReference>
<dbReference type="SUPFAM" id="SSF53187">
    <property type="entry name" value="Zn-dependent exopeptidases"/>
    <property type="match status" value="1"/>
</dbReference>
<keyword evidence="11" id="KW-1185">Reference proteome</keyword>